<sequence length="143" mass="16644">MHAVVLDMEQEMNLRVEKLLLDLCRDITEYVKDQLKMAVQRADDNTRTLMNHELQDHRNIQQASIARSETRIAELVRGIFHQHDSAVRVRQQQESDVRNGHIEERLRQVVAVAKTAAESKAREVMAQRSPCTSTQQVRWCRPC</sequence>
<dbReference type="EMBL" id="JAACNO010000263">
    <property type="protein sequence ID" value="KAF4148551.1"/>
    <property type="molecule type" value="Genomic_DNA"/>
</dbReference>
<dbReference type="Proteomes" id="UP000704712">
    <property type="component" value="Unassembled WGS sequence"/>
</dbReference>
<dbReference type="AlphaFoldDB" id="A0A8S9V6R2"/>
<protein>
    <submittedName>
        <fullName evidence="1">Uncharacterized protein</fullName>
    </submittedName>
</protein>
<evidence type="ECO:0000313" key="1">
    <source>
        <dbReference type="EMBL" id="KAF4148551.1"/>
    </source>
</evidence>
<proteinExistence type="predicted"/>
<organism evidence="1 2">
    <name type="scientific">Phytophthora infestans</name>
    <name type="common">Potato late blight agent</name>
    <name type="synonym">Botrytis infestans</name>
    <dbReference type="NCBI Taxonomy" id="4787"/>
    <lineage>
        <taxon>Eukaryota</taxon>
        <taxon>Sar</taxon>
        <taxon>Stramenopiles</taxon>
        <taxon>Oomycota</taxon>
        <taxon>Peronosporomycetes</taxon>
        <taxon>Peronosporales</taxon>
        <taxon>Peronosporaceae</taxon>
        <taxon>Phytophthora</taxon>
    </lineage>
</organism>
<evidence type="ECO:0000313" key="2">
    <source>
        <dbReference type="Proteomes" id="UP000704712"/>
    </source>
</evidence>
<accession>A0A8S9V6R2</accession>
<reference evidence="1" key="1">
    <citation type="submission" date="2020-03" db="EMBL/GenBank/DDBJ databases">
        <title>Hybrid Assembly of Korean Phytophthora infestans isolates.</title>
        <authorList>
            <person name="Prokchorchik M."/>
            <person name="Lee Y."/>
            <person name="Seo J."/>
            <person name="Cho J.-H."/>
            <person name="Park Y.-E."/>
            <person name="Jang D.-C."/>
            <person name="Im J.-S."/>
            <person name="Choi J.-G."/>
            <person name="Park H.-J."/>
            <person name="Lee G.-B."/>
            <person name="Lee Y.-G."/>
            <person name="Hong S.-Y."/>
            <person name="Cho K."/>
            <person name="Sohn K.H."/>
        </authorList>
    </citation>
    <scope>NUCLEOTIDE SEQUENCE</scope>
    <source>
        <strain evidence="1">KR_2_A2</strain>
    </source>
</reference>
<gene>
    <name evidence="1" type="ORF">GN958_ATG02250</name>
</gene>
<name>A0A8S9V6R2_PHYIN</name>
<comment type="caution">
    <text evidence="1">The sequence shown here is derived from an EMBL/GenBank/DDBJ whole genome shotgun (WGS) entry which is preliminary data.</text>
</comment>